<sequence>KILIAAHCVDGLDLKVYFSNLKITIDTIYSTDGQLHFVKNIVVPYPEFSDNEENAWKNGHCCNHVQVAKSACQERHYNVRLTDSHLCTLNRGDSGGQIICNGAQYCLPRAQGEPDVDTDVYFHLDFINNT</sequence>
<accession>A0A151JWU5</accession>
<dbReference type="SUPFAM" id="SSF50494">
    <property type="entry name" value="Trypsin-like serine proteases"/>
    <property type="match status" value="1"/>
</dbReference>
<dbReference type="Proteomes" id="UP000078541">
    <property type="component" value="Unassembled WGS sequence"/>
</dbReference>
<dbReference type="InterPro" id="IPR043504">
    <property type="entry name" value="Peptidase_S1_PA_chymotrypsin"/>
</dbReference>
<feature type="non-terminal residue" evidence="1">
    <location>
        <position position="1"/>
    </location>
</feature>
<dbReference type="EMBL" id="KQ981629">
    <property type="protein sequence ID" value="KYN38953.1"/>
    <property type="molecule type" value="Genomic_DNA"/>
</dbReference>
<gene>
    <name evidence="1" type="ORF">ALC56_06648</name>
</gene>
<evidence type="ECO:0000313" key="2">
    <source>
        <dbReference type="Proteomes" id="UP000078541"/>
    </source>
</evidence>
<evidence type="ECO:0008006" key="3">
    <source>
        <dbReference type="Google" id="ProtNLM"/>
    </source>
</evidence>
<name>A0A151JWU5_9HYME</name>
<dbReference type="AlphaFoldDB" id="A0A151JWU5"/>
<dbReference type="STRING" id="34720.A0A151JWU5"/>
<protein>
    <recommendedName>
        <fullName evidence="3">Peptidase S1 domain-containing protein</fullName>
    </recommendedName>
</protein>
<organism evidence="1 2">
    <name type="scientific">Trachymyrmex septentrionalis</name>
    <dbReference type="NCBI Taxonomy" id="34720"/>
    <lineage>
        <taxon>Eukaryota</taxon>
        <taxon>Metazoa</taxon>
        <taxon>Ecdysozoa</taxon>
        <taxon>Arthropoda</taxon>
        <taxon>Hexapoda</taxon>
        <taxon>Insecta</taxon>
        <taxon>Pterygota</taxon>
        <taxon>Neoptera</taxon>
        <taxon>Endopterygota</taxon>
        <taxon>Hymenoptera</taxon>
        <taxon>Apocrita</taxon>
        <taxon>Aculeata</taxon>
        <taxon>Formicoidea</taxon>
        <taxon>Formicidae</taxon>
        <taxon>Myrmicinae</taxon>
        <taxon>Trachymyrmex</taxon>
    </lineage>
</organism>
<proteinExistence type="predicted"/>
<evidence type="ECO:0000313" key="1">
    <source>
        <dbReference type="EMBL" id="KYN38953.1"/>
    </source>
</evidence>
<dbReference type="Gene3D" id="2.40.10.10">
    <property type="entry name" value="Trypsin-like serine proteases"/>
    <property type="match status" value="1"/>
</dbReference>
<reference evidence="1 2" key="1">
    <citation type="submission" date="2016-03" db="EMBL/GenBank/DDBJ databases">
        <title>Trachymyrmex septentrionalis WGS genome.</title>
        <authorList>
            <person name="Nygaard S."/>
            <person name="Hu H."/>
            <person name="Boomsma J."/>
            <person name="Zhang G."/>
        </authorList>
    </citation>
    <scope>NUCLEOTIDE SEQUENCE [LARGE SCALE GENOMIC DNA]</scope>
    <source>
        <strain evidence="1">Tsep2-gDNA-1</strain>
        <tissue evidence="1">Whole body</tissue>
    </source>
</reference>
<keyword evidence="2" id="KW-1185">Reference proteome</keyword>
<dbReference type="InterPro" id="IPR009003">
    <property type="entry name" value="Peptidase_S1_PA"/>
</dbReference>